<comment type="similarity">
    <text evidence="2">Belongs to the DoxX family.</text>
</comment>
<evidence type="ECO:0000313" key="8">
    <source>
        <dbReference type="EMBL" id="RZQ52059.1"/>
    </source>
</evidence>
<evidence type="ECO:0000256" key="1">
    <source>
        <dbReference type="ARBA" id="ARBA00004651"/>
    </source>
</evidence>
<keyword evidence="5 7" id="KW-1133">Transmembrane helix</keyword>
<dbReference type="InterPro" id="IPR051907">
    <property type="entry name" value="DoxX-like_oxidoreductase"/>
</dbReference>
<gene>
    <name evidence="8" type="ORF">C1E23_16105</name>
</gene>
<dbReference type="InterPro" id="IPR032808">
    <property type="entry name" value="DoxX"/>
</dbReference>
<name>A0A4Q7IKR4_9GAMM</name>
<keyword evidence="6 7" id="KW-0472">Membrane</keyword>
<feature type="transmembrane region" description="Helical" evidence="7">
    <location>
        <begin position="104"/>
        <end position="122"/>
    </location>
</feature>
<feature type="transmembrane region" description="Helical" evidence="7">
    <location>
        <begin position="80"/>
        <end position="97"/>
    </location>
</feature>
<reference evidence="8 9" key="1">
    <citation type="submission" date="2018-01" db="EMBL/GenBank/DDBJ databases">
        <title>Co-occurrence of chitin degradation, pigmentation and bioactivity in marine Pseudoalteromonas.</title>
        <authorList>
            <person name="Paulsen S."/>
            <person name="Gram L."/>
            <person name="Machado H."/>
        </authorList>
    </citation>
    <scope>NUCLEOTIDE SEQUENCE [LARGE SCALE GENOMIC DNA]</scope>
    <source>
        <strain evidence="8 9">S3898</strain>
    </source>
</reference>
<evidence type="ECO:0000256" key="3">
    <source>
        <dbReference type="ARBA" id="ARBA00022475"/>
    </source>
</evidence>
<feature type="transmembrane region" description="Helical" evidence="7">
    <location>
        <begin position="21"/>
        <end position="40"/>
    </location>
</feature>
<keyword evidence="3" id="KW-1003">Cell membrane</keyword>
<organism evidence="8 9">
    <name type="scientific">Pseudoalteromonas phenolica</name>
    <dbReference type="NCBI Taxonomy" id="161398"/>
    <lineage>
        <taxon>Bacteria</taxon>
        <taxon>Pseudomonadati</taxon>
        <taxon>Pseudomonadota</taxon>
        <taxon>Gammaproteobacteria</taxon>
        <taxon>Alteromonadales</taxon>
        <taxon>Pseudoalteromonadaceae</taxon>
        <taxon>Pseudoalteromonas</taxon>
    </lineage>
</organism>
<dbReference type="PANTHER" id="PTHR33452:SF19">
    <property type="entry name" value="DOXX FAMILY PROTEIN"/>
    <property type="match status" value="1"/>
</dbReference>
<dbReference type="AlphaFoldDB" id="A0A4Q7IKR4"/>
<evidence type="ECO:0000256" key="2">
    <source>
        <dbReference type="ARBA" id="ARBA00006679"/>
    </source>
</evidence>
<comment type="subcellular location">
    <subcellularLocation>
        <location evidence="1">Cell membrane</location>
        <topology evidence="1">Multi-pass membrane protein</topology>
    </subcellularLocation>
</comment>
<dbReference type="EMBL" id="PPSX01000066">
    <property type="protein sequence ID" value="RZQ52059.1"/>
    <property type="molecule type" value="Genomic_DNA"/>
</dbReference>
<evidence type="ECO:0000256" key="7">
    <source>
        <dbReference type="SAM" id="Phobius"/>
    </source>
</evidence>
<evidence type="ECO:0000256" key="4">
    <source>
        <dbReference type="ARBA" id="ARBA00022692"/>
    </source>
</evidence>
<sequence length="226" mass="25185">MIRSLLQQSQKLKLAISNFDFLSPLLFRLILAPTMIIAGFNKLNLGNTDVSLFSRLLADESVVSWFGNTEWGLGLPFPDLLAFLAGWTEFLGGWLLLLGLLTRLVSIPLIFTMLVAITSVHWHNGWFAIAPSSGDSSPARVLSWFNIESAQQSLENSIEVSQRLSKINEIIETHGFPGYLLEKGSVAILNNGIEFAAIYLAMLLSLLFTGAGRFVSLDYWIFKRFN</sequence>
<dbReference type="GO" id="GO:0005886">
    <property type="term" value="C:plasma membrane"/>
    <property type="evidence" value="ECO:0007669"/>
    <property type="project" value="UniProtKB-SubCell"/>
</dbReference>
<keyword evidence="4 7" id="KW-0812">Transmembrane</keyword>
<dbReference type="RefSeq" id="WP_130256550.1">
    <property type="nucleotide sequence ID" value="NZ_PPSX01000066.1"/>
</dbReference>
<comment type="caution">
    <text evidence="8">The sequence shown here is derived from an EMBL/GenBank/DDBJ whole genome shotgun (WGS) entry which is preliminary data.</text>
</comment>
<dbReference type="Proteomes" id="UP000291338">
    <property type="component" value="Unassembled WGS sequence"/>
</dbReference>
<evidence type="ECO:0000313" key="9">
    <source>
        <dbReference type="Proteomes" id="UP000291338"/>
    </source>
</evidence>
<protein>
    <submittedName>
        <fullName evidence="8">Quinol oxidase</fullName>
    </submittedName>
</protein>
<evidence type="ECO:0000256" key="6">
    <source>
        <dbReference type="ARBA" id="ARBA00023136"/>
    </source>
</evidence>
<evidence type="ECO:0000256" key="5">
    <source>
        <dbReference type="ARBA" id="ARBA00022989"/>
    </source>
</evidence>
<proteinExistence type="inferred from homology"/>
<dbReference type="Pfam" id="PF07681">
    <property type="entry name" value="DoxX"/>
    <property type="match status" value="1"/>
</dbReference>
<accession>A0A4Q7IKR4</accession>
<feature type="transmembrane region" description="Helical" evidence="7">
    <location>
        <begin position="196"/>
        <end position="222"/>
    </location>
</feature>
<dbReference type="PANTHER" id="PTHR33452">
    <property type="entry name" value="OXIDOREDUCTASE CATD-RELATED"/>
    <property type="match status" value="1"/>
</dbReference>